<evidence type="ECO:0000259" key="3">
    <source>
        <dbReference type="Pfam" id="PF13649"/>
    </source>
</evidence>
<proteinExistence type="predicted"/>
<protein>
    <submittedName>
        <fullName evidence="4">Methyltransferase domain-containing protein</fullName>
    </submittedName>
</protein>
<evidence type="ECO:0000313" key="4">
    <source>
        <dbReference type="EMBL" id="RLP82759.1"/>
    </source>
</evidence>
<reference evidence="4 5" key="1">
    <citation type="submission" date="2018-10" db="EMBL/GenBank/DDBJ databases">
        <authorList>
            <person name="Li J."/>
        </authorList>
    </citation>
    <scope>NUCLEOTIDE SEQUENCE [LARGE SCALE GENOMIC DNA]</scope>
    <source>
        <strain evidence="4 5">JCM 11654</strain>
    </source>
</reference>
<keyword evidence="5" id="KW-1185">Reference proteome</keyword>
<dbReference type="AlphaFoldDB" id="A0A3L7AQK3"/>
<dbReference type="Pfam" id="PF13649">
    <property type="entry name" value="Methyltransf_25"/>
    <property type="match status" value="1"/>
</dbReference>
<comment type="caution">
    <text evidence="4">The sequence shown here is derived from an EMBL/GenBank/DDBJ whole genome shotgun (WGS) entry which is preliminary data.</text>
</comment>
<feature type="domain" description="Methyltransferase" evidence="3">
    <location>
        <begin position="41"/>
        <end position="131"/>
    </location>
</feature>
<dbReference type="GO" id="GO:0032259">
    <property type="term" value="P:methylation"/>
    <property type="evidence" value="ECO:0007669"/>
    <property type="project" value="UniProtKB-KW"/>
</dbReference>
<dbReference type="InterPro" id="IPR051052">
    <property type="entry name" value="Diverse_substrate_MTase"/>
</dbReference>
<dbReference type="Gene3D" id="3.40.50.150">
    <property type="entry name" value="Vaccinia Virus protein VP39"/>
    <property type="match status" value="1"/>
</dbReference>
<evidence type="ECO:0000313" key="5">
    <source>
        <dbReference type="Proteomes" id="UP000269438"/>
    </source>
</evidence>
<gene>
    <name evidence="4" type="ORF">D9V34_05750</name>
</gene>
<dbReference type="CDD" id="cd02440">
    <property type="entry name" value="AdoMet_MTases"/>
    <property type="match status" value="1"/>
</dbReference>
<keyword evidence="2 4" id="KW-0808">Transferase</keyword>
<organism evidence="4 5">
    <name type="scientific">Mycetocola lacteus</name>
    <dbReference type="NCBI Taxonomy" id="76637"/>
    <lineage>
        <taxon>Bacteria</taxon>
        <taxon>Bacillati</taxon>
        <taxon>Actinomycetota</taxon>
        <taxon>Actinomycetes</taxon>
        <taxon>Micrococcales</taxon>
        <taxon>Microbacteriaceae</taxon>
        <taxon>Mycetocola</taxon>
    </lineage>
</organism>
<dbReference type="EMBL" id="RCUY01000005">
    <property type="protein sequence ID" value="RLP82759.1"/>
    <property type="molecule type" value="Genomic_DNA"/>
</dbReference>
<dbReference type="GO" id="GO:0008168">
    <property type="term" value="F:methyltransferase activity"/>
    <property type="evidence" value="ECO:0007669"/>
    <property type="project" value="UniProtKB-KW"/>
</dbReference>
<keyword evidence="1 4" id="KW-0489">Methyltransferase</keyword>
<sequence length="255" mass="27891">MTMSEVFDGLATIYNQQRPRYPHAVYALLEQLVDPTPPLKILDAGAGPGVVLEDLLPTFGPLAEYTAVDISADMVATGAERLPEATWVHSPVEPDLEQRRDLALITVGQAAHWFDRPRFYAAAIQALRPGGVLAIIQNNRDYTRGGFAQAWEELAEAYSPGYTRTYRDFPYAQELAEAFAPADSDHGVYQAEWTLTRSPEDTRGRALSSSKMQAALAAAGDTFEAALDAAIAANTEDGEVSHTMITEVYWVRKAA</sequence>
<dbReference type="PANTHER" id="PTHR44942:SF4">
    <property type="entry name" value="METHYLTRANSFERASE TYPE 11 DOMAIN-CONTAINING PROTEIN"/>
    <property type="match status" value="1"/>
</dbReference>
<dbReference type="SUPFAM" id="SSF53335">
    <property type="entry name" value="S-adenosyl-L-methionine-dependent methyltransferases"/>
    <property type="match status" value="1"/>
</dbReference>
<dbReference type="InterPro" id="IPR029063">
    <property type="entry name" value="SAM-dependent_MTases_sf"/>
</dbReference>
<dbReference type="InterPro" id="IPR041698">
    <property type="entry name" value="Methyltransf_25"/>
</dbReference>
<dbReference type="PANTHER" id="PTHR44942">
    <property type="entry name" value="METHYLTRANSF_11 DOMAIN-CONTAINING PROTEIN"/>
    <property type="match status" value="1"/>
</dbReference>
<accession>A0A3L7AQK3</accession>
<name>A0A3L7AQK3_9MICO</name>
<evidence type="ECO:0000256" key="2">
    <source>
        <dbReference type="ARBA" id="ARBA00022679"/>
    </source>
</evidence>
<evidence type="ECO:0000256" key="1">
    <source>
        <dbReference type="ARBA" id="ARBA00022603"/>
    </source>
</evidence>
<dbReference type="Proteomes" id="UP000269438">
    <property type="component" value="Unassembled WGS sequence"/>
</dbReference>
<dbReference type="OrthoDB" id="9797252at2"/>